<evidence type="ECO:0000313" key="3">
    <source>
        <dbReference type="Proteomes" id="UP001216057"/>
    </source>
</evidence>
<evidence type="ECO:0000313" key="2">
    <source>
        <dbReference type="EMBL" id="MDG2945426.1"/>
    </source>
</evidence>
<feature type="domain" description="STAS" evidence="1">
    <location>
        <begin position="7"/>
        <end position="116"/>
    </location>
</feature>
<dbReference type="PROSITE" id="PS50801">
    <property type="entry name" value="STAS"/>
    <property type="match status" value="1"/>
</dbReference>
<dbReference type="PANTHER" id="PTHR35849">
    <property type="entry name" value="BLR2341 PROTEIN"/>
    <property type="match status" value="1"/>
</dbReference>
<dbReference type="Gene3D" id="3.30.750.24">
    <property type="entry name" value="STAS domain"/>
    <property type="match status" value="1"/>
</dbReference>
<gene>
    <name evidence="2" type="ORF">P7M32_03145</name>
</gene>
<protein>
    <submittedName>
        <fullName evidence="2">STAS domain-containing protein</fullName>
    </submittedName>
</protein>
<dbReference type="InterPro" id="IPR002645">
    <property type="entry name" value="STAS_dom"/>
</dbReference>
<sequence>MTQAEKLTWSTAQNDDKMAFRLIGELSRDTLLPLWQQRFAVLSDKQIARQNVIFDLSTITRMDSAGFALLCDLIYQVRRVQEPDKTLTIEHAPSQLLTLAELFDLDQWLSGFLQTH</sequence>
<dbReference type="RefSeq" id="WP_317482164.1">
    <property type="nucleotide sequence ID" value="NZ_JARQTO010000003.1"/>
</dbReference>
<dbReference type="GeneID" id="93226482"/>
<dbReference type="Pfam" id="PF13466">
    <property type="entry name" value="STAS_2"/>
    <property type="match status" value="1"/>
</dbReference>
<dbReference type="Proteomes" id="UP001216057">
    <property type="component" value="Unassembled WGS sequence"/>
</dbReference>
<dbReference type="EMBL" id="JARQTX010000003">
    <property type="protein sequence ID" value="MDG2945426.1"/>
    <property type="molecule type" value="Genomic_DNA"/>
</dbReference>
<keyword evidence="3" id="KW-1185">Reference proteome</keyword>
<accession>A0ABT6EPF2</accession>
<dbReference type="SUPFAM" id="SSF52091">
    <property type="entry name" value="SpoIIaa-like"/>
    <property type="match status" value="1"/>
</dbReference>
<proteinExistence type="predicted"/>
<dbReference type="InterPro" id="IPR058548">
    <property type="entry name" value="MlaB-like_STAS"/>
</dbReference>
<dbReference type="PANTHER" id="PTHR35849:SF1">
    <property type="entry name" value="INTERMEMBRANE PHOSPHOLIPID TRANSPORT SYSTEM BINDING PROTEIN MLAB"/>
    <property type="match status" value="1"/>
</dbReference>
<name>A0ABT6EPF2_9PAST</name>
<dbReference type="CDD" id="cd07043">
    <property type="entry name" value="STAS_anti-anti-sigma_factors"/>
    <property type="match status" value="1"/>
</dbReference>
<comment type="caution">
    <text evidence="2">The sequence shown here is derived from an EMBL/GenBank/DDBJ whole genome shotgun (WGS) entry which is preliminary data.</text>
</comment>
<organism evidence="2 3">
    <name type="scientific">Exercitatus varius</name>
    <dbReference type="NCBI Taxonomy" id="67857"/>
    <lineage>
        <taxon>Bacteria</taxon>
        <taxon>Pseudomonadati</taxon>
        <taxon>Pseudomonadota</taxon>
        <taxon>Gammaproteobacteria</taxon>
        <taxon>Pasteurellales</taxon>
        <taxon>Pasteurellaceae</taxon>
        <taxon>Exercitatus</taxon>
    </lineage>
</organism>
<reference evidence="2 3" key="1">
    <citation type="submission" date="2023-03" db="EMBL/GenBank/DDBJ databases">
        <title>Classification of Bisgaard taxon 6 and taxon 10 as Exercitatus varius gen. nov., spec. nov.</title>
        <authorList>
            <person name="Christensen H."/>
        </authorList>
    </citation>
    <scope>NUCLEOTIDE SEQUENCE [LARGE SCALE GENOMIC DNA]</scope>
    <source>
        <strain evidence="2 3">23350_01</strain>
    </source>
</reference>
<evidence type="ECO:0000259" key="1">
    <source>
        <dbReference type="PROSITE" id="PS50801"/>
    </source>
</evidence>
<dbReference type="InterPro" id="IPR052746">
    <property type="entry name" value="MlaB_ABC_Transporter"/>
</dbReference>
<dbReference type="InterPro" id="IPR036513">
    <property type="entry name" value="STAS_dom_sf"/>
</dbReference>